<evidence type="ECO:0000313" key="1">
    <source>
        <dbReference type="EMBL" id="KMQ62958.1"/>
    </source>
</evidence>
<evidence type="ECO:0008006" key="3">
    <source>
        <dbReference type="Google" id="ProtNLM"/>
    </source>
</evidence>
<dbReference type="SUPFAM" id="SSF54427">
    <property type="entry name" value="NTF2-like"/>
    <property type="match status" value="1"/>
</dbReference>
<accession>A0A0J7I978</accession>
<dbReference type="RefSeq" id="WP_048507198.1">
    <property type="nucleotide sequence ID" value="NZ_LFND01000004.1"/>
</dbReference>
<name>A0A0J7I978_9FLAO</name>
<dbReference type="OrthoDB" id="766667at2"/>
<dbReference type="AlphaFoldDB" id="A0A0J7I978"/>
<dbReference type="Gene3D" id="3.10.450.50">
    <property type="match status" value="1"/>
</dbReference>
<dbReference type="EMBL" id="LFND01000004">
    <property type="protein sequence ID" value="KMQ62958.1"/>
    <property type="molecule type" value="Genomic_DNA"/>
</dbReference>
<organism evidence="1 2">
    <name type="scientific">Chryseobacterium angstadtii</name>
    <dbReference type="NCBI Taxonomy" id="558151"/>
    <lineage>
        <taxon>Bacteria</taxon>
        <taxon>Pseudomonadati</taxon>
        <taxon>Bacteroidota</taxon>
        <taxon>Flavobacteriia</taxon>
        <taxon>Flavobacteriales</taxon>
        <taxon>Weeksellaceae</taxon>
        <taxon>Chryseobacterium group</taxon>
        <taxon>Chryseobacterium</taxon>
    </lineage>
</organism>
<protein>
    <recommendedName>
        <fullName evidence="3">DUF4440 domain-containing protein</fullName>
    </recommendedName>
</protein>
<comment type="caution">
    <text evidence="1">The sequence shown here is derived from an EMBL/GenBank/DDBJ whole genome shotgun (WGS) entry which is preliminary data.</text>
</comment>
<dbReference type="InterPro" id="IPR032710">
    <property type="entry name" value="NTF2-like_dom_sf"/>
</dbReference>
<keyword evidence="2" id="KW-1185">Reference proteome</keyword>
<evidence type="ECO:0000313" key="2">
    <source>
        <dbReference type="Proteomes" id="UP000036261"/>
    </source>
</evidence>
<proteinExistence type="predicted"/>
<gene>
    <name evidence="1" type="ORF">ACM46_13450</name>
</gene>
<dbReference type="PATRIC" id="fig|558151.6.peg.2844"/>
<reference evidence="1 2" key="1">
    <citation type="journal article" date="2013" name="Int. J. Syst. Evol. Microbiol.">
        <title>Chryseobacterium angstadtii sp. nov., isolated from a newt tank.</title>
        <authorList>
            <person name="Kirk K.E."/>
            <person name="Hoffman J.A."/>
            <person name="Smith K.A."/>
            <person name="Strahan B.L."/>
            <person name="Failor K.C."/>
            <person name="Krebs J.E."/>
            <person name="Gale A.N."/>
            <person name="Do T.D."/>
            <person name="Sontag T.C."/>
            <person name="Batties A.M."/>
            <person name="Mistiszyn K."/>
            <person name="Newman J.D."/>
        </authorList>
    </citation>
    <scope>NUCLEOTIDE SEQUENCE [LARGE SCALE GENOMIC DNA]</scope>
    <source>
        <strain evidence="1 2">KM</strain>
    </source>
</reference>
<sequence length="128" mass="14759">MNHTEKIIREIKEFHTDIEAWFHGEQDQENLYKKLLSGFDTDFKMTSGDGNTLSLDVLSEWLTGVYGQFPDRSIIIENIAVQTTDVHGLASYIEIQTTGSTVTRRKSSAVFLLNDERALWLHLIEKWI</sequence>
<dbReference type="Proteomes" id="UP000036261">
    <property type="component" value="Unassembled WGS sequence"/>
</dbReference>